<comment type="caution">
    <text evidence="11">The sequence shown here is derived from an EMBL/GenBank/DDBJ whole genome shotgun (WGS) entry which is preliminary data.</text>
</comment>
<evidence type="ECO:0000256" key="4">
    <source>
        <dbReference type="ARBA" id="ARBA00022490"/>
    </source>
</evidence>
<reference evidence="11" key="1">
    <citation type="journal article" date="2015" name="Nature">
        <title>Complex archaea that bridge the gap between prokaryotes and eukaryotes.</title>
        <authorList>
            <person name="Spang A."/>
            <person name="Saw J.H."/>
            <person name="Jorgensen S.L."/>
            <person name="Zaremba-Niedzwiedzka K."/>
            <person name="Martijn J."/>
            <person name="Lind A.E."/>
            <person name="van Eijk R."/>
            <person name="Schleper C."/>
            <person name="Guy L."/>
            <person name="Ettema T.J."/>
        </authorList>
    </citation>
    <scope>NUCLEOTIDE SEQUENCE</scope>
</reference>
<dbReference type="EMBL" id="LAZR01031261">
    <property type="protein sequence ID" value="KKL54263.1"/>
    <property type="molecule type" value="Genomic_DNA"/>
</dbReference>
<dbReference type="SUPFAM" id="SSF46785">
    <property type="entry name" value="Winged helix' DNA-binding domain"/>
    <property type="match status" value="1"/>
</dbReference>
<evidence type="ECO:0000256" key="3">
    <source>
        <dbReference type="ARBA" id="ARBA00011738"/>
    </source>
</evidence>
<evidence type="ECO:0000313" key="11">
    <source>
        <dbReference type="EMBL" id="KKL54263.1"/>
    </source>
</evidence>
<evidence type="ECO:0000256" key="7">
    <source>
        <dbReference type="ARBA" id="ARBA00022833"/>
    </source>
</evidence>
<dbReference type="CDD" id="cd07153">
    <property type="entry name" value="Fur_like"/>
    <property type="match status" value="1"/>
</dbReference>
<dbReference type="GO" id="GO:0045892">
    <property type="term" value="P:negative regulation of DNA-templated transcription"/>
    <property type="evidence" value="ECO:0007669"/>
    <property type="project" value="TreeGrafter"/>
</dbReference>
<dbReference type="InterPro" id="IPR036388">
    <property type="entry name" value="WH-like_DNA-bd_sf"/>
</dbReference>
<keyword evidence="9" id="KW-0238">DNA-binding</keyword>
<evidence type="ECO:0000256" key="8">
    <source>
        <dbReference type="ARBA" id="ARBA00023015"/>
    </source>
</evidence>
<evidence type="ECO:0000256" key="1">
    <source>
        <dbReference type="ARBA" id="ARBA00004496"/>
    </source>
</evidence>
<evidence type="ECO:0000256" key="10">
    <source>
        <dbReference type="ARBA" id="ARBA00023163"/>
    </source>
</evidence>
<comment type="subcellular location">
    <subcellularLocation>
        <location evidence="1">Cytoplasm</location>
    </subcellularLocation>
</comment>
<dbReference type="InterPro" id="IPR043135">
    <property type="entry name" value="Fur_C"/>
</dbReference>
<dbReference type="GO" id="GO:1900376">
    <property type="term" value="P:regulation of secondary metabolite biosynthetic process"/>
    <property type="evidence" value="ECO:0007669"/>
    <property type="project" value="TreeGrafter"/>
</dbReference>
<evidence type="ECO:0008006" key="12">
    <source>
        <dbReference type="Google" id="ProtNLM"/>
    </source>
</evidence>
<protein>
    <recommendedName>
        <fullName evidence="12">Transcriptional repressor</fullName>
    </recommendedName>
</protein>
<evidence type="ECO:0000256" key="9">
    <source>
        <dbReference type="ARBA" id="ARBA00023125"/>
    </source>
</evidence>
<dbReference type="AlphaFoldDB" id="A0A0F9CY48"/>
<dbReference type="Gene3D" id="1.10.10.10">
    <property type="entry name" value="Winged helix-like DNA-binding domain superfamily/Winged helix DNA-binding domain"/>
    <property type="match status" value="1"/>
</dbReference>
<keyword evidence="7" id="KW-0862">Zinc</keyword>
<name>A0A0F9CY48_9ZZZZ</name>
<proteinExistence type="inferred from homology"/>
<organism evidence="11">
    <name type="scientific">marine sediment metagenome</name>
    <dbReference type="NCBI Taxonomy" id="412755"/>
    <lineage>
        <taxon>unclassified sequences</taxon>
        <taxon>metagenomes</taxon>
        <taxon>ecological metagenomes</taxon>
    </lineage>
</organism>
<keyword evidence="10" id="KW-0804">Transcription</keyword>
<dbReference type="GO" id="GO:0008270">
    <property type="term" value="F:zinc ion binding"/>
    <property type="evidence" value="ECO:0007669"/>
    <property type="project" value="TreeGrafter"/>
</dbReference>
<evidence type="ECO:0000256" key="6">
    <source>
        <dbReference type="ARBA" id="ARBA00022723"/>
    </source>
</evidence>
<dbReference type="InterPro" id="IPR036390">
    <property type="entry name" value="WH_DNA-bd_sf"/>
</dbReference>
<dbReference type="GO" id="GO:0003700">
    <property type="term" value="F:DNA-binding transcription factor activity"/>
    <property type="evidence" value="ECO:0007669"/>
    <property type="project" value="InterPro"/>
</dbReference>
<keyword evidence="8" id="KW-0805">Transcription regulation</keyword>
<comment type="similarity">
    <text evidence="2">Belongs to the Fur family.</text>
</comment>
<dbReference type="GO" id="GO:0005829">
    <property type="term" value="C:cytosol"/>
    <property type="evidence" value="ECO:0007669"/>
    <property type="project" value="TreeGrafter"/>
</dbReference>
<keyword evidence="4" id="KW-0963">Cytoplasm</keyword>
<accession>A0A0F9CY48</accession>
<comment type="subunit">
    <text evidence="3">Homodimer.</text>
</comment>
<keyword evidence="5" id="KW-0678">Repressor</keyword>
<evidence type="ECO:0000256" key="2">
    <source>
        <dbReference type="ARBA" id="ARBA00007957"/>
    </source>
</evidence>
<dbReference type="PANTHER" id="PTHR33202">
    <property type="entry name" value="ZINC UPTAKE REGULATION PROTEIN"/>
    <property type="match status" value="1"/>
</dbReference>
<evidence type="ECO:0000256" key="5">
    <source>
        <dbReference type="ARBA" id="ARBA00022491"/>
    </source>
</evidence>
<dbReference type="PANTHER" id="PTHR33202:SF2">
    <property type="entry name" value="FERRIC UPTAKE REGULATION PROTEIN"/>
    <property type="match status" value="1"/>
</dbReference>
<dbReference type="Pfam" id="PF01475">
    <property type="entry name" value="FUR"/>
    <property type="match status" value="1"/>
</dbReference>
<sequence length="148" mass="17668">MKDQEKKFREYLKSKSLRITPQRELIVEEIFSSHHHFEVDDLFVRLYGKSAHISRATVYRTLNLLVQSGFLREVISGERHSHYEHILGHRHHDHLLCLGCGKIIEFSNVRIEDLQNEVCKKHDFKPHSHRLQINGFCRNCQIKKKSKW</sequence>
<dbReference type="Gene3D" id="3.30.1490.190">
    <property type="match status" value="1"/>
</dbReference>
<dbReference type="GO" id="GO:0000976">
    <property type="term" value="F:transcription cis-regulatory region binding"/>
    <property type="evidence" value="ECO:0007669"/>
    <property type="project" value="TreeGrafter"/>
</dbReference>
<keyword evidence="6" id="KW-0479">Metal-binding</keyword>
<gene>
    <name evidence="11" type="ORF">LCGC14_2267170</name>
</gene>
<dbReference type="InterPro" id="IPR002481">
    <property type="entry name" value="FUR"/>
</dbReference>